<sequence length="98" mass="10710">MCVPAPTVTIIQQPVVTTTVVQLFRESPVQTVCPYCQANIVTAIHYDVGTFAWLIGAAICFFGCSLGCCLIPCCIDGCKDVVHTCPNCNQQISRWNRL</sequence>
<dbReference type="EMBL" id="JAODUO010006434">
    <property type="protein sequence ID" value="KAK2139401.1"/>
    <property type="molecule type" value="Genomic_DNA"/>
</dbReference>
<dbReference type="GO" id="GO:0008270">
    <property type="term" value="F:zinc ion binding"/>
    <property type="evidence" value="ECO:0007669"/>
    <property type="project" value="TreeGrafter"/>
</dbReference>
<accession>A0AAD9IRN0</accession>
<dbReference type="PROSITE" id="PS51837">
    <property type="entry name" value="LITAF"/>
    <property type="match status" value="1"/>
</dbReference>
<evidence type="ECO:0000259" key="8">
    <source>
        <dbReference type="PROSITE" id="PS51837"/>
    </source>
</evidence>
<keyword evidence="6" id="KW-0862">Zinc</keyword>
<keyword evidence="5" id="KW-0479">Metal-binding</keyword>
<dbReference type="AlphaFoldDB" id="A0AAD9IRN0"/>
<name>A0AAD9IRN0_RIDPI</name>
<keyword evidence="7" id="KW-0472">Membrane</keyword>
<dbReference type="GO" id="GO:0005765">
    <property type="term" value="C:lysosomal membrane"/>
    <property type="evidence" value="ECO:0007669"/>
    <property type="project" value="UniProtKB-SubCell"/>
</dbReference>
<comment type="similarity">
    <text evidence="4">Belongs to the CDIP1/LITAF family.</text>
</comment>
<evidence type="ECO:0000256" key="3">
    <source>
        <dbReference type="ARBA" id="ARBA00004630"/>
    </source>
</evidence>
<organism evidence="9 10">
    <name type="scientific">Ridgeia piscesae</name>
    <name type="common">Tubeworm</name>
    <dbReference type="NCBI Taxonomy" id="27915"/>
    <lineage>
        <taxon>Eukaryota</taxon>
        <taxon>Metazoa</taxon>
        <taxon>Spiralia</taxon>
        <taxon>Lophotrochozoa</taxon>
        <taxon>Annelida</taxon>
        <taxon>Polychaeta</taxon>
        <taxon>Sedentaria</taxon>
        <taxon>Canalipalpata</taxon>
        <taxon>Sabellida</taxon>
        <taxon>Siboglinidae</taxon>
        <taxon>Ridgeia</taxon>
    </lineage>
</organism>
<evidence type="ECO:0000256" key="2">
    <source>
        <dbReference type="ARBA" id="ARBA00004481"/>
    </source>
</evidence>
<comment type="caution">
    <text evidence="9">The sequence shown here is derived from an EMBL/GenBank/DDBJ whole genome shotgun (WGS) entry which is preliminary data.</text>
</comment>
<comment type="subcellular location">
    <subcellularLocation>
        <location evidence="2">Endosome membrane</location>
        <topology evidence="2">Peripheral membrane protein</topology>
    </subcellularLocation>
    <subcellularLocation>
        <location evidence="1">Late endosome membrane</location>
    </subcellularLocation>
    <subcellularLocation>
        <location evidence="3">Lysosome membrane</location>
        <topology evidence="3">Peripheral membrane protein</topology>
        <orientation evidence="3">Cytoplasmic side</orientation>
    </subcellularLocation>
</comment>
<protein>
    <recommendedName>
        <fullName evidence="8">LITAF domain-containing protein</fullName>
    </recommendedName>
</protein>
<gene>
    <name evidence="9" type="ORF">NP493_6446g00002</name>
</gene>
<dbReference type="InterPro" id="IPR006629">
    <property type="entry name" value="LITAF"/>
</dbReference>
<dbReference type="PANTHER" id="PTHR23292:SF6">
    <property type="entry name" value="FI16602P1-RELATED"/>
    <property type="match status" value="1"/>
</dbReference>
<dbReference type="SMART" id="SM00714">
    <property type="entry name" value="LITAF"/>
    <property type="match status" value="1"/>
</dbReference>
<feature type="domain" description="LITAF" evidence="8">
    <location>
        <begin position="12"/>
        <end position="97"/>
    </location>
</feature>
<keyword evidence="10" id="KW-1185">Reference proteome</keyword>
<evidence type="ECO:0000256" key="7">
    <source>
        <dbReference type="ARBA" id="ARBA00023136"/>
    </source>
</evidence>
<evidence type="ECO:0000313" key="10">
    <source>
        <dbReference type="Proteomes" id="UP001209878"/>
    </source>
</evidence>
<evidence type="ECO:0000313" key="9">
    <source>
        <dbReference type="EMBL" id="KAK2139401.1"/>
    </source>
</evidence>
<reference evidence="9" key="1">
    <citation type="journal article" date="2023" name="Mol. Biol. Evol.">
        <title>Third-Generation Sequencing Reveals the Adaptive Role of the Epigenome in Three Deep-Sea Polychaetes.</title>
        <authorList>
            <person name="Perez M."/>
            <person name="Aroh O."/>
            <person name="Sun Y."/>
            <person name="Lan Y."/>
            <person name="Juniper S.K."/>
            <person name="Young C.R."/>
            <person name="Angers B."/>
            <person name="Qian P.Y."/>
        </authorList>
    </citation>
    <scope>NUCLEOTIDE SEQUENCE</scope>
    <source>
        <strain evidence="9">R07B-5</strain>
    </source>
</reference>
<dbReference type="Pfam" id="PF10601">
    <property type="entry name" value="zf-LITAF-like"/>
    <property type="match status" value="1"/>
</dbReference>
<evidence type="ECO:0000256" key="5">
    <source>
        <dbReference type="ARBA" id="ARBA00022723"/>
    </source>
</evidence>
<evidence type="ECO:0000256" key="6">
    <source>
        <dbReference type="ARBA" id="ARBA00022833"/>
    </source>
</evidence>
<evidence type="ECO:0000256" key="4">
    <source>
        <dbReference type="ARBA" id="ARBA00005975"/>
    </source>
</evidence>
<evidence type="ECO:0000256" key="1">
    <source>
        <dbReference type="ARBA" id="ARBA00004414"/>
    </source>
</evidence>
<dbReference type="PANTHER" id="PTHR23292">
    <property type="entry name" value="LIPOPOLYSACCHARIDE-INDUCED TUMOR NECROSIS FACTOR-ALPHA FACTOR"/>
    <property type="match status" value="1"/>
</dbReference>
<dbReference type="GO" id="GO:0031902">
    <property type="term" value="C:late endosome membrane"/>
    <property type="evidence" value="ECO:0007669"/>
    <property type="project" value="UniProtKB-SubCell"/>
</dbReference>
<dbReference type="InterPro" id="IPR037519">
    <property type="entry name" value="LITAF_fam"/>
</dbReference>
<dbReference type="Proteomes" id="UP001209878">
    <property type="component" value="Unassembled WGS sequence"/>
</dbReference>
<proteinExistence type="inferred from homology"/>